<dbReference type="SUPFAM" id="SSF103647">
    <property type="entry name" value="TSP type-3 repeat"/>
    <property type="match status" value="1"/>
</dbReference>
<dbReference type="InterPro" id="IPR013783">
    <property type="entry name" value="Ig-like_fold"/>
</dbReference>
<name>A0ABT6FMH7_9FLAO</name>
<dbReference type="EMBL" id="JAPMUA010000001">
    <property type="protein sequence ID" value="MDG3584425.1"/>
    <property type="molecule type" value="Genomic_DNA"/>
</dbReference>
<proteinExistence type="predicted"/>
<keyword evidence="2" id="KW-1185">Reference proteome</keyword>
<dbReference type="RefSeq" id="WP_277898188.1">
    <property type="nucleotide sequence ID" value="NZ_JAPMUA010000001.1"/>
</dbReference>
<gene>
    <name evidence="1" type="ORF">OSR52_00995</name>
</gene>
<comment type="caution">
    <text evidence="1">The sequence shown here is derived from an EMBL/GenBank/DDBJ whole genome shotgun (WGS) entry which is preliminary data.</text>
</comment>
<accession>A0ABT6FMH7</accession>
<protein>
    <submittedName>
        <fullName evidence="1">Uncharacterized protein</fullName>
    </submittedName>
</protein>
<sequence length="628" mass="67118">MLFYSPHSPIKKIVIACLVVFGLVGSIYGFTKLYTKTISKNYVLAPVDTDGDGLTDDIDKDDDNDGIPDLWEDECEVKGNFGPPPAPTTSSNVVDAIYSDYKGYWHSSTSSINPISFDDHATLLAFKTMGKTYATGAGIANPRMKDTDTNGKFDMIDTDNDGTGDLPVEETTWVALKPVTRITNGIRLEGRAIDGDLNNAKGPLLTSGGIPFNPYLYEGERGLDMAYTIANIGNAWSFRLGGSVASAYDDGDMDILLTQGAMLLSGANYNRLHLLDANGNYLGNGVEINWNNIPVVGNSIVDQYNPNDTESQKNAQKGIRLAAVELSEFNLTEVEISQAVVFRLEISSGADPIFFAVNENSFVPGCISVDTDGDGVANSHDLDSDNDGIFDAVEAGHGMAINTSGSVAGTVGTDGIPDSVQMASQANSGNINYNIADSNTDNLPDYISLDSDADGCNDVVEAGFNDDDSDGLLGSAPLSVNASGVVLAQGGYSVPADLDTNGTFDYRTPGGQPNILVQPQNTTLFDGYPGTLSINAAHTTGYQWQLSTDGGITYANLTNDNTYANTNTHTLTIKEASFSMEGYIYKVVLKNTAYVCNPDNISAEAIIKVRVKNVITNRNKTYRVNKPD</sequence>
<evidence type="ECO:0000313" key="2">
    <source>
        <dbReference type="Proteomes" id="UP001153642"/>
    </source>
</evidence>
<dbReference type="Gene3D" id="4.10.1080.10">
    <property type="entry name" value="TSP type-3 repeat"/>
    <property type="match status" value="1"/>
</dbReference>
<dbReference type="Gene3D" id="2.60.40.10">
    <property type="entry name" value="Immunoglobulins"/>
    <property type="match status" value="1"/>
</dbReference>
<dbReference type="InterPro" id="IPR028974">
    <property type="entry name" value="TSP_type-3_rpt"/>
</dbReference>
<evidence type="ECO:0000313" key="1">
    <source>
        <dbReference type="EMBL" id="MDG3584425.1"/>
    </source>
</evidence>
<organism evidence="1 2">
    <name type="scientific">Galbibacter pacificus</name>
    <dbReference type="NCBI Taxonomy" id="2996052"/>
    <lineage>
        <taxon>Bacteria</taxon>
        <taxon>Pseudomonadati</taxon>
        <taxon>Bacteroidota</taxon>
        <taxon>Flavobacteriia</taxon>
        <taxon>Flavobacteriales</taxon>
        <taxon>Flavobacteriaceae</taxon>
        <taxon>Galbibacter</taxon>
    </lineage>
</organism>
<reference evidence="1" key="1">
    <citation type="submission" date="2022-11" db="EMBL/GenBank/DDBJ databases">
        <title>High-quality draft genome sequence of Galbibacter sp. strain CMA-7.</title>
        <authorList>
            <person name="Wei L."/>
            <person name="Dong C."/>
            <person name="Shao Z."/>
        </authorList>
    </citation>
    <scope>NUCLEOTIDE SEQUENCE</scope>
    <source>
        <strain evidence="1">CMA-7</strain>
    </source>
</reference>
<dbReference type="Proteomes" id="UP001153642">
    <property type="component" value="Unassembled WGS sequence"/>
</dbReference>